<proteinExistence type="predicted"/>
<organism evidence="3 4">
    <name type="scientific">Leucosporidium creatinivorum</name>
    <dbReference type="NCBI Taxonomy" id="106004"/>
    <lineage>
        <taxon>Eukaryota</taxon>
        <taxon>Fungi</taxon>
        <taxon>Dikarya</taxon>
        <taxon>Basidiomycota</taxon>
        <taxon>Pucciniomycotina</taxon>
        <taxon>Microbotryomycetes</taxon>
        <taxon>Leucosporidiales</taxon>
        <taxon>Leucosporidium</taxon>
    </lineage>
</organism>
<feature type="region of interest" description="Disordered" evidence="1">
    <location>
        <begin position="18"/>
        <end position="72"/>
    </location>
</feature>
<dbReference type="STRING" id="106004.A0A1Y2FVR5"/>
<dbReference type="Pfam" id="PF00787">
    <property type="entry name" value="PX"/>
    <property type="match status" value="1"/>
</dbReference>
<evidence type="ECO:0000256" key="1">
    <source>
        <dbReference type="SAM" id="MobiDB-lite"/>
    </source>
</evidence>
<evidence type="ECO:0000313" key="3">
    <source>
        <dbReference type="EMBL" id="ORY88059.1"/>
    </source>
</evidence>
<dbReference type="GO" id="GO:0031410">
    <property type="term" value="C:cytoplasmic vesicle"/>
    <property type="evidence" value="ECO:0007669"/>
    <property type="project" value="TreeGrafter"/>
</dbReference>
<dbReference type="GO" id="GO:0016197">
    <property type="term" value="P:endosomal transport"/>
    <property type="evidence" value="ECO:0007669"/>
    <property type="project" value="TreeGrafter"/>
</dbReference>
<dbReference type="InterPro" id="IPR001683">
    <property type="entry name" value="PX_dom"/>
</dbReference>
<dbReference type="SMART" id="SM00312">
    <property type="entry name" value="PX"/>
    <property type="match status" value="1"/>
</dbReference>
<dbReference type="GO" id="GO:0006897">
    <property type="term" value="P:endocytosis"/>
    <property type="evidence" value="ECO:0007669"/>
    <property type="project" value="TreeGrafter"/>
</dbReference>
<dbReference type="SUPFAM" id="SSF64268">
    <property type="entry name" value="PX domain"/>
    <property type="match status" value="1"/>
</dbReference>
<keyword evidence="4" id="KW-1185">Reference proteome</keyword>
<dbReference type="GO" id="GO:0005886">
    <property type="term" value="C:plasma membrane"/>
    <property type="evidence" value="ECO:0007669"/>
    <property type="project" value="TreeGrafter"/>
</dbReference>
<evidence type="ECO:0000313" key="4">
    <source>
        <dbReference type="Proteomes" id="UP000193467"/>
    </source>
</evidence>
<sequence>MLYRLGLNVGLGVSSSSLSLSAPAAGEGRPQLGRQTSSSSKSKARGALGRVQEWIRSGGGGEEVGKEKEEGGEYTSYQLTTLFAPSSSSEEESDPITISRRYSTFLTLHSSLTSRYPLLAIPSLPRAAGGWGTKSRFEPEFVERRRRDLERWLNRVGRSPVLRGAEEGGKELQSLLTNTSTNDKSRHWNLVEEWRAWRKV</sequence>
<dbReference type="Gene3D" id="3.30.1520.10">
    <property type="entry name" value="Phox-like domain"/>
    <property type="match status" value="1"/>
</dbReference>
<comment type="caution">
    <text evidence="3">The sequence shown here is derived from an EMBL/GenBank/DDBJ whole genome shotgun (WGS) entry which is preliminary data.</text>
</comment>
<dbReference type="PANTHER" id="PTHR45827">
    <property type="entry name" value="SORTING NEXIN"/>
    <property type="match status" value="1"/>
</dbReference>
<protein>
    <submittedName>
        <fullName evidence="3">Phox homologous domain-containing protein</fullName>
    </submittedName>
</protein>
<dbReference type="AlphaFoldDB" id="A0A1Y2FVR5"/>
<reference evidence="3 4" key="1">
    <citation type="submission" date="2016-07" db="EMBL/GenBank/DDBJ databases">
        <title>Pervasive Adenine N6-methylation of Active Genes in Fungi.</title>
        <authorList>
            <consortium name="DOE Joint Genome Institute"/>
            <person name="Mondo S.J."/>
            <person name="Dannebaum R.O."/>
            <person name="Kuo R.C."/>
            <person name="Labutti K."/>
            <person name="Haridas S."/>
            <person name="Kuo A."/>
            <person name="Salamov A."/>
            <person name="Ahrendt S.R."/>
            <person name="Lipzen A."/>
            <person name="Sullivan W."/>
            <person name="Andreopoulos W.B."/>
            <person name="Clum A."/>
            <person name="Lindquist E."/>
            <person name="Daum C."/>
            <person name="Ramamoorthy G.K."/>
            <person name="Gryganskyi A."/>
            <person name="Culley D."/>
            <person name="Magnuson J.K."/>
            <person name="James T.Y."/>
            <person name="O'Malley M.A."/>
            <person name="Stajich J.E."/>
            <person name="Spatafora J.W."/>
            <person name="Visel A."/>
            <person name="Grigoriev I.V."/>
        </authorList>
    </citation>
    <scope>NUCLEOTIDE SEQUENCE [LARGE SCALE GENOMIC DNA]</scope>
    <source>
        <strain evidence="3 4">62-1032</strain>
    </source>
</reference>
<dbReference type="GO" id="GO:0035091">
    <property type="term" value="F:phosphatidylinositol binding"/>
    <property type="evidence" value="ECO:0007669"/>
    <property type="project" value="InterPro"/>
</dbReference>
<dbReference type="Proteomes" id="UP000193467">
    <property type="component" value="Unassembled WGS sequence"/>
</dbReference>
<dbReference type="InterPro" id="IPR036871">
    <property type="entry name" value="PX_dom_sf"/>
</dbReference>
<accession>A0A1Y2FVR5</accession>
<dbReference type="EMBL" id="MCGR01000012">
    <property type="protein sequence ID" value="ORY88059.1"/>
    <property type="molecule type" value="Genomic_DNA"/>
</dbReference>
<dbReference type="InParanoid" id="A0A1Y2FVR5"/>
<feature type="domain" description="PX" evidence="2">
    <location>
        <begin position="55"/>
        <end position="183"/>
    </location>
</feature>
<dbReference type="GO" id="GO:0097320">
    <property type="term" value="P:plasma membrane tubulation"/>
    <property type="evidence" value="ECO:0007669"/>
    <property type="project" value="TreeGrafter"/>
</dbReference>
<name>A0A1Y2FVR5_9BASI</name>
<dbReference type="PROSITE" id="PS50195">
    <property type="entry name" value="PX"/>
    <property type="match status" value="1"/>
</dbReference>
<evidence type="ECO:0000259" key="2">
    <source>
        <dbReference type="PROSITE" id="PS50195"/>
    </source>
</evidence>
<gene>
    <name evidence="3" type="ORF">BCR35DRAFT_30842</name>
</gene>
<dbReference type="PANTHER" id="PTHR45827:SF1">
    <property type="entry name" value="SORTING NEXIN"/>
    <property type="match status" value="1"/>
</dbReference>